<sequence length="203" mass="21394">MPSMLEWGAGRDAAEIAVLAVHGRGGNPESMREISDRFGPTPAQFFAPEAPGNTWYPQPFLQSLEANEPALSGSLATVDECLEELAASGFGPERVVLWGFSQGACLVSHRVLTAPRRYRGLIAFTGGYIGPDEITAPGAVPLAGMPALLRSVSEDPWVPSHRVEATAEALRAAGAEVDLRIAPGDQHIVTDEACAAATEFLAS</sequence>
<dbReference type="Proteomes" id="UP001501218">
    <property type="component" value="Unassembled WGS sequence"/>
</dbReference>
<gene>
    <name evidence="4" type="ORF">GCM10009854_30930</name>
</gene>
<keyword evidence="5" id="KW-1185">Reference proteome</keyword>
<dbReference type="GO" id="GO:0016787">
    <property type="term" value="F:hydrolase activity"/>
    <property type="evidence" value="ECO:0007669"/>
    <property type="project" value="UniProtKB-KW"/>
</dbReference>
<dbReference type="EMBL" id="BAAARA010000009">
    <property type="protein sequence ID" value="GAA2350942.1"/>
    <property type="molecule type" value="Genomic_DNA"/>
</dbReference>
<evidence type="ECO:0000256" key="1">
    <source>
        <dbReference type="ARBA" id="ARBA00006499"/>
    </source>
</evidence>
<dbReference type="Gene3D" id="3.40.50.1820">
    <property type="entry name" value="alpha/beta hydrolase"/>
    <property type="match status" value="1"/>
</dbReference>
<dbReference type="Pfam" id="PF02230">
    <property type="entry name" value="Abhydrolase_2"/>
    <property type="match status" value="1"/>
</dbReference>
<name>A0ABN3GH05_9PSEU</name>
<proteinExistence type="inferred from homology"/>
<dbReference type="PANTHER" id="PTHR10655">
    <property type="entry name" value="LYSOPHOSPHOLIPASE-RELATED"/>
    <property type="match status" value="1"/>
</dbReference>
<evidence type="ECO:0000313" key="4">
    <source>
        <dbReference type="EMBL" id="GAA2350942.1"/>
    </source>
</evidence>
<dbReference type="InterPro" id="IPR050565">
    <property type="entry name" value="LYPA1-2/EST-like"/>
</dbReference>
<evidence type="ECO:0000259" key="3">
    <source>
        <dbReference type="Pfam" id="PF02230"/>
    </source>
</evidence>
<protein>
    <submittedName>
        <fullName evidence="4">Dienelactone hydrolase family protein</fullName>
    </submittedName>
</protein>
<dbReference type="PANTHER" id="PTHR10655:SF17">
    <property type="entry name" value="LYSOPHOSPHOLIPASE-LIKE PROTEIN 1"/>
    <property type="match status" value="1"/>
</dbReference>
<dbReference type="InterPro" id="IPR029058">
    <property type="entry name" value="AB_hydrolase_fold"/>
</dbReference>
<keyword evidence="2 4" id="KW-0378">Hydrolase</keyword>
<dbReference type="RefSeq" id="WP_344132333.1">
    <property type="nucleotide sequence ID" value="NZ_BAAARA010000009.1"/>
</dbReference>
<organism evidence="4 5">
    <name type="scientific">Saccharopolyspora halophila</name>
    <dbReference type="NCBI Taxonomy" id="405551"/>
    <lineage>
        <taxon>Bacteria</taxon>
        <taxon>Bacillati</taxon>
        <taxon>Actinomycetota</taxon>
        <taxon>Actinomycetes</taxon>
        <taxon>Pseudonocardiales</taxon>
        <taxon>Pseudonocardiaceae</taxon>
        <taxon>Saccharopolyspora</taxon>
    </lineage>
</organism>
<comment type="similarity">
    <text evidence="1">Belongs to the AB hydrolase superfamily. AB hydrolase 2 family.</text>
</comment>
<evidence type="ECO:0000256" key="2">
    <source>
        <dbReference type="ARBA" id="ARBA00022801"/>
    </source>
</evidence>
<evidence type="ECO:0000313" key="5">
    <source>
        <dbReference type="Proteomes" id="UP001501218"/>
    </source>
</evidence>
<feature type="domain" description="Phospholipase/carboxylesterase/thioesterase" evidence="3">
    <location>
        <begin position="13"/>
        <end position="202"/>
    </location>
</feature>
<reference evidence="4 5" key="1">
    <citation type="journal article" date="2019" name="Int. J. Syst. Evol. Microbiol.">
        <title>The Global Catalogue of Microorganisms (GCM) 10K type strain sequencing project: providing services to taxonomists for standard genome sequencing and annotation.</title>
        <authorList>
            <consortium name="The Broad Institute Genomics Platform"/>
            <consortium name="The Broad Institute Genome Sequencing Center for Infectious Disease"/>
            <person name="Wu L."/>
            <person name="Ma J."/>
        </authorList>
    </citation>
    <scope>NUCLEOTIDE SEQUENCE [LARGE SCALE GENOMIC DNA]</scope>
    <source>
        <strain evidence="4 5">JCM 16221</strain>
    </source>
</reference>
<dbReference type="SUPFAM" id="SSF53474">
    <property type="entry name" value="alpha/beta-Hydrolases"/>
    <property type="match status" value="1"/>
</dbReference>
<accession>A0ABN3GH05</accession>
<dbReference type="InterPro" id="IPR003140">
    <property type="entry name" value="PLipase/COase/thioEstase"/>
</dbReference>
<comment type="caution">
    <text evidence="4">The sequence shown here is derived from an EMBL/GenBank/DDBJ whole genome shotgun (WGS) entry which is preliminary data.</text>
</comment>